<dbReference type="Proteomes" id="UP001276564">
    <property type="component" value="Unassembled WGS sequence"/>
</dbReference>
<comment type="caution">
    <text evidence="1">The sequence shown here is derived from an EMBL/GenBank/DDBJ whole genome shotgun (WGS) entry which is preliminary data.</text>
</comment>
<sequence length="145" mass="15676">MQILIRPSHLAPVEFGGVEQIEVDPFERAVPSGAVRRPSPFVVLQKPLAPGIAMVVEGDHAVRHIDMISRKAFAWNDPLAVKSALGRMTEESARKDVAGAVAKENAVRQRPEFFGVFLDAVLQDIHQVGASSASGTVMSGHCPWL</sequence>
<name>A0ABU5AKJ2_9HYPH</name>
<protein>
    <submittedName>
        <fullName evidence="1">Uncharacterized protein</fullName>
    </submittedName>
</protein>
<gene>
    <name evidence="1" type="ORF">RFM23_09060</name>
</gene>
<evidence type="ECO:0000313" key="2">
    <source>
        <dbReference type="Proteomes" id="UP001276564"/>
    </source>
</evidence>
<proteinExistence type="predicted"/>
<dbReference type="EMBL" id="JAVIIP010000004">
    <property type="protein sequence ID" value="MDX8537769.1"/>
    <property type="molecule type" value="Genomic_DNA"/>
</dbReference>
<evidence type="ECO:0000313" key="1">
    <source>
        <dbReference type="EMBL" id="MDX8537769.1"/>
    </source>
</evidence>
<accession>A0ABU5AKJ2</accession>
<keyword evidence="2" id="KW-1185">Reference proteome</keyword>
<reference evidence="1 2" key="1">
    <citation type="submission" date="2023-08" db="EMBL/GenBank/DDBJ databases">
        <title>Implementing the SeqCode for naming new Mesorhizobium species isolated from Vachellia karroo root nodules.</title>
        <authorList>
            <person name="Van Lill M."/>
        </authorList>
    </citation>
    <scope>NUCLEOTIDE SEQUENCE [LARGE SCALE GENOMIC DNA]</scope>
    <source>
        <strain evidence="1 2">VK4B</strain>
    </source>
</reference>
<organism evidence="1 2">
    <name type="scientific">Mesorhizobium abyssinicae</name>
    <dbReference type="NCBI Taxonomy" id="1209958"/>
    <lineage>
        <taxon>Bacteria</taxon>
        <taxon>Pseudomonadati</taxon>
        <taxon>Pseudomonadota</taxon>
        <taxon>Alphaproteobacteria</taxon>
        <taxon>Hyphomicrobiales</taxon>
        <taxon>Phyllobacteriaceae</taxon>
        <taxon>Mesorhizobium</taxon>
    </lineage>
</organism>